<organism evidence="1 2">
    <name type="scientific">Nonomuraea harbinensis</name>
    <dbReference type="NCBI Taxonomy" id="1286938"/>
    <lineage>
        <taxon>Bacteria</taxon>
        <taxon>Bacillati</taxon>
        <taxon>Actinomycetota</taxon>
        <taxon>Actinomycetes</taxon>
        <taxon>Streptosporangiales</taxon>
        <taxon>Streptosporangiaceae</taxon>
        <taxon>Nonomuraea</taxon>
    </lineage>
</organism>
<proteinExistence type="predicted"/>
<sequence length="197" mass="22665">MLPEVKAFFDAIDDQNLRIETDRVYRAHPVPEWDHTMSPDQVAAYFEAQDKRDAALREVEKADKTKQAEAYQKLAASEDPLVRFLLTDPEVQAYPRHAEDVLKALPMSREEMEEFGERQEWCREFERLFRRADEAGVLPEPTPDLADVEPLVREVASRFGTDERRLRTLVKKHLPDILASASTKATQRVQEGLTTTA</sequence>
<comment type="caution">
    <text evidence="1">The sequence shown here is derived from an EMBL/GenBank/DDBJ whole genome shotgun (WGS) entry which is preliminary data.</text>
</comment>
<evidence type="ECO:0000313" key="1">
    <source>
        <dbReference type="EMBL" id="MFC5820969.1"/>
    </source>
</evidence>
<dbReference type="RefSeq" id="WP_219546501.1">
    <property type="nucleotide sequence ID" value="NZ_JAHKRN010000024.1"/>
</dbReference>
<evidence type="ECO:0000313" key="2">
    <source>
        <dbReference type="Proteomes" id="UP001596096"/>
    </source>
</evidence>
<keyword evidence="2" id="KW-1185">Reference proteome</keyword>
<accession>A0ABW1C5R1</accession>
<dbReference type="EMBL" id="JBHSNW010000029">
    <property type="protein sequence ID" value="MFC5820969.1"/>
    <property type="molecule type" value="Genomic_DNA"/>
</dbReference>
<dbReference type="Proteomes" id="UP001596096">
    <property type="component" value="Unassembled WGS sequence"/>
</dbReference>
<protein>
    <submittedName>
        <fullName evidence="1">Uncharacterized protein</fullName>
    </submittedName>
</protein>
<reference evidence="2" key="1">
    <citation type="journal article" date="2019" name="Int. J. Syst. Evol. Microbiol.">
        <title>The Global Catalogue of Microorganisms (GCM) 10K type strain sequencing project: providing services to taxonomists for standard genome sequencing and annotation.</title>
        <authorList>
            <consortium name="The Broad Institute Genomics Platform"/>
            <consortium name="The Broad Institute Genome Sequencing Center for Infectious Disease"/>
            <person name="Wu L."/>
            <person name="Ma J."/>
        </authorList>
    </citation>
    <scope>NUCLEOTIDE SEQUENCE [LARGE SCALE GENOMIC DNA]</scope>
    <source>
        <strain evidence="2">CGMCC 4.7106</strain>
    </source>
</reference>
<gene>
    <name evidence="1" type="ORF">ACFPUY_38235</name>
</gene>
<name>A0ABW1C5R1_9ACTN</name>